<evidence type="ECO:0000259" key="1">
    <source>
        <dbReference type="Pfam" id="PF22768"/>
    </source>
</evidence>
<dbReference type="Gene3D" id="2.60.120.860">
    <property type="match status" value="1"/>
</dbReference>
<gene>
    <name evidence="2" type="primary">20</name>
    <name evidence="2" type="ORF">PBI_FAJA_20</name>
</gene>
<dbReference type="Pfam" id="PF22768">
    <property type="entry name" value="SPP1_Dit"/>
    <property type="match status" value="1"/>
</dbReference>
<name>A0A3G2KFV8_9CAUD</name>
<organism evidence="2 3">
    <name type="scientific">Arthrobacter phage Faja</name>
    <dbReference type="NCBI Taxonomy" id="2419957"/>
    <lineage>
        <taxon>Viruses</taxon>
        <taxon>Duplodnaviria</taxon>
        <taxon>Heunggongvirae</taxon>
        <taxon>Uroviricota</taxon>
        <taxon>Caudoviricetes</taxon>
        <taxon>Fajavirus</taxon>
        <taxon>Fajavirus faja</taxon>
    </lineage>
</organism>
<dbReference type="GeneID" id="77932186"/>
<reference evidence="2 3" key="1">
    <citation type="submission" date="2018-09" db="EMBL/GenBank/DDBJ databases">
        <authorList>
            <person name="Ulbrich M.C."/>
            <person name="Stoner T.H."/>
            <person name="Garlena R.A."/>
            <person name="Russell D.A."/>
            <person name="Pope W.H."/>
            <person name="Jacobs-Sera D."/>
            <person name="Hatfull G.F."/>
        </authorList>
    </citation>
    <scope>NUCLEOTIDE SEQUENCE [LARGE SCALE GENOMIC DNA]</scope>
</reference>
<dbReference type="InterPro" id="IPR054738">
    <property type="entry name" value="Siphovirus-type_tail_C"/>
</dbReference>
<evidence type="ECO:0000313" key="3">
    <source>
        <dbReference type="Proteomes" id="UP000280317"/>
    </source>
</evidence>
<proteinExistence type="predicted"/>
<dbReference type="KEGG" id="vg:77932186"/>
<evidence type="ECO:0000313" key="2">
    <source>
        <dbReference type="EMBL" id="AYN57873.1"/>
    </source>
</evidence>
<keyword evidence="3" id="KW-1185">Reference proteome</keyword>
<sequence>MPYPSPITYPSPSLYPGFAGGTGGRLISIGDVVLGQRDAQDVKWSINKFDGWEGSPASTAQFDQRARGDGATTTEGFLTARVMTIEGNITAPSLAALDVARDQLRASVPLGLSPLLVSESATVRNAMVKRQGAVMIDYLTDTVAKYSLLITAPDPRQYGDLISDSTLLPSSSGGLVRPSTWPRTWTGVSNTGVIRVHNPGNKYAPVWLRIDGPIPAGGWTVTHVGKKQSLTFATALALDAGEFVTVDMDRREVLAQGQSPRSGYVTSRGWFSLDPGDNDIAFSAQNYSPTALLTVTTKPAWA</sequence>
<feature type="domain" description="Siphovirus-type tail component C-terminal" evidence="1">
    <location>
        <begin position="215"/>
        <end position="289"/>
    </location>
</feature>
<dbReference type="EMBL" id="MH834612">
    <property type="protein sequence ID" value="AYN57873.1"/>
    <property type="molecule type" value="Genomic_DNA"/>
</dbReference>
<dbReference type="RefSeq" id="YP_010656306.1">
    <property type="nucleotide sequence ID" value="NC_070837.1"/>
</dbReference>
<accession>A0A3G2KFV8</accession>
<protein>
    <submittedName>
        <fullName evidence="2">Minor tail protein</fullName>
    </submittedName>
</protein>
<dbReference type="Proteomes" id="UP000280317">
    <property type="component" value="Segment"/>
</dbReference>